<gene>
    <name evidence="3" type="ORF">RH857_06410</name>
</gene>
<feature type="compositionally biased region" description="Polar residues" evidence="1">
    <location>
        <begin position="36"/>
        <end position="45"/>
    </location>
</feature>
<evidence type="ECO:0000313" key="4">
    <source>
        <dbReference type="Proteomes" id="UP001260872"/>
    </source>
</evidence>
<reference evidence="4" key="1">
    <citation type="submission" date="2023-07" db="EMBL/GenBank/DDBJ databases">
        <title>Description of three actinobacteria isolated from air of manufacturing shop in a pharmaceutical factory.</title>
        <authorList>
            <person name="Zhang D.-F."/>
        </authorList>
    </citation>
    <scope>NUCLEOTIDE SEQUENCE [LARGE SCALE GENOMIC DNA]</scope>
    <source>
        <strain evidence="4">CCTCC AB 207010</strain>
    </source>
</reference>
<feature type="transmembrane region" description="Helical" evidence="2">
    <location>
        <begin position="160"/>
        <end position="181"/>
    </location>
</feature>
<feature type="compositionally biased region" description="Low complexity" evidence="1">
    <location>
        <begin position="10"/>
        <end position="32"/>
    </location>
</feature>
<dbReference type="EMBL" id="JAVKGT010000013">
    <property type="protein sequence ID" value="MDR5711766.1"/>
    <property type="molecule type" value="Genomic_DNA"/>
</dbReference>
<dbReference type="RefSeq" id="WP_310537145.1">
    <property type="nucleotide sequence ID" value="NZ_BAAAOC010000090.1"/>
</dbReference>
<evidence type="ECO:0000256" key="1">
    <source>
        <dbReference type="SAM" id="MobiDB-lite"/>
    </source>
</evidence>
<keyword evidence="2" id="KW-0472">Membrane</keyword>
<proteinExistence type="predicted"/>
<keyword evidence="4" id="KW-1185">Reference proteome</keyword>
<comment type="caution">
    <text evidence="3">The sequence shown here is derived from an EMBL/GenBank/DDBJ whole genome shotgun (WGS) entry which is preliminary data.</text>
</comment>
<feature type="transmembrane region" description="Helical" evidence="2">
    <location>
        <begin position="90"/>
        <end position="121"/>
    </location>
</feature>
<evidence type="ECO:0000313" key="3">
    <source>
        <dbReference type="EMBL" id="MDR5711766.1"/>
    </source>
</evidence>
<feature type="compositionally biased region" description="Low complexity" evidence="1">
    <location>
        <begin position="57"/>
        <end position="70"/>
    </location>
</feature>
<organism evidence="3 4">
    <name type="scientific">Nesterenkonia flava</name>
    <dbReference type="NCBI Taxonomy" id="469799"/>
    <lineage>
        <taxon>Bacteria</taxon>
        <taxon>Bacillati</taxon>
        <taxon>Actinomycetota</taxon>
        <taxon>Actinomycetes</taxon>
        <taxon>Micrococcales</taxon>
        <taxon>Micrococcaceae</taxon>
        <taxon>Nesterenkonia</taxon>
    </lineage>
</organism>
<feature type="region of interest" description="Disordered" evidence="1">
    <location>
        <begin position="1"/>
        <end position="78"/>
    </location>
</feature>
<evidence type="ECO:0000256" key="2">
    <source>
        <dbReference type="SAM" id="Phobius"/>
    </source>
</evidence>
<feature type="transmembrane region" description="Helical" evidence="2">
    <location>
        <begin position="127"/>
        <end position="148"/>
    </location>
</feature>
<dbReference type="Proteomes" id="UP001260872">
    <property type="component" value="Unassembled WGS sequence"/>
</dbReference>
<keyword evidence="2" id="KW-0812">Transmembrane</keyword>
<sequence>MSTKKKKKPATTSKRSSSRQSSSARRSSSTPRSGKKSTSSGQRSQKNPKRTGDPRARTSARGTRSSARSGTDQRTAGQRAARGSMQLARYLWAVVTALLIAALLFQATMIWMLGVGIYMVAVAEFTGLWLIISGYVMACLPAAFGLLIATGRFWFSLTHALWIGLIYSIVGFLFLDQILAYF</sequence>
<name>A0ABU1FSX9_9MICC</name>
<keyword evidence="2" id="KW-1133">Transmembrane helix</keyword>
<protein>
    <submittedName>
        <fullName evidence="3">Uncharacterized protein</fullName>
    </submittedName>
</protein>
<accession>A0ABU1FSX9</accession>